<feature type="domain" description="BAAT/Acyl-CoA thioester hydrolase C-terminal" evidence="3">
    <location>
        <begin position="289"/>
        <end position="327"/>
    </location>
</feature>
<dbReference type="InterPro" id="IPR042490">
    <property type="entry name" value="Thio_Ohase/BAAT_N"/>
</dbReference>
<sequence length="441" mass="48892">MEKDFRTALRRFWSTIRRLRRVKQCSTNTVYSGDGVLLTSTRDIVGRWAEYFEDLPPTCLLLRKLSLGTLSNTRPAPVLTAAPVRALVDEQVGIRGHFLPPRCPVTLHARMHSDEGDLWESFAHYNADERGTFSLTCDPSVGGSYLGCEPMGLFWSMQPATGEREGLRLRKKNVESPYVVHISLLEGHVSLPASEGQRSELAAVTAERWYIAPGVKRIEINQNGLVGTLFIPPGPGPFPAMLDLWGMVGGLQEYRSSLLASRGYASFSLAYFGHRDLPGPLNRINVGDSYFKAAFLLLQDHPQVVSDRVGILGLSFGCYLTLRIPTKTGVKVLTLNYLGNKSWVPHINLSNVFASSNSWFLDLQIEERLRSAGKSHLFTRLSYPGAGHLIEPPYSPCARASISDVSAAVTMMWGGHPAPHAAAQEDAWKKILDFLEKNLRT</sequence>
<proteinExistence type="inferred from homology"/>
<dbReference type="GO" id="GO:0006637">
    <property type="term" value="P:acyl-CoA metabolic process"/>
    <property type="evidence" value="ECO:0007669"/>
    <property type="project" value="InterPro"/>
</dbReference>
<dbReference type="Bgee" id="ENSPREG00000013302">
    <property type="expression patterns" value="Expressed in caudal fin and 1 other cell type or tissue"/>
</dbReference>
<dbReference type="Gene3D" id="3.40.50.1820">
    <property type="entry name" value="alpha/beta hydrolase"/>
    <property type="match status" value="2"/>
</dbReference>
<dbReference type="InterPro" id="IPR006862">
    <property type="entry name" value="Thio_Ohase/aa_AcTrfase"/>
</dbReference>
<dbReference type="AlphaFoldDB" id="A0A3P9PDA8"/>
<dbReference type="InterPro" id="IPR014940">
    <property type="entry name" value="BAAT_C"/>
</dbReference>
<reference evidence="4" key="3">
    <citation type="submission" date="2025-09" db="UniProtKB">
        <authorList>
            <consortium name="Ensembl"/>
        </authorList>
    </citation>
    <scope>IDENTIFICATION</scope>
    <source>
        <strain evidence="4">Guanapo</strain>
    </source>
</reference>
<evidence type="ECO:0008006" key="6">
    <source>
        <dbReference type="Google" id="ProtNLM"/>
    </source>
</evidence>
<evidence type="ECO:0000259" key="2">
    <source>
        <dbReference type="Pfam" id="PF04775"/>
    </source>
</evidence>
<dbReference type="Pfam" id="PF08840">
    <property type="entry name" value="BAAT_C"/>
    <property type="match status" value="2"/>
</dbReference>
<evidence type="ECO:0000313" key="4">
    <source>
        <dbReference type="Ensembl" id="ENSPREP00000019658.1"/>
    </source>
</evidence>
<reference evidence="4" key="2">
    <citation type="submission" date="2025-08" db="UniProtKB">
        <authorList>
            <consortium name="Ensembl"/>
        </authorList>
    </citation>
    <scope>IDENTIFICATION</scope>
    <source>
        <strain evidence="4">Guanapo</strain>
    </source>
</reference>
<comment type="similarity">
    <text evidence="1">Belongs to the C/M/P thioester hydrolase family.</text>
</comment>
<dbReference type="Proteomes" id="UP000242638">
    <property type="component" value="Unassembled WGS sequence"/>
</dbReference>
<reference evidence="5" key="1">
    <citation type="submission" date="2013-11" db="EMBL/GenBank/DDBJ databases">
        <title>The genomic landscape of the Guanapo guppy.</title>
        <authorList>
            <person name="Kuenstner A."/>
            <person name="Dreyer C."/>
        </authorList>
    </citation>
    <scope>NUCLEOTIDE SEQUENCE</scope>
    <source>
        <strain evidence="5">Guanapo</strain>
    </source>
</reference>
<organism evidence="4 5">
    <name type="scientific">Poecilia reticulata</name>
    <name type="common">Guppy</name>
    <name type="synonym">Acanthophacelus reticulatus</name>
    <dbReference type="NCBI Taxonomy" id="8081"/>
    <lineage>
        <taxon>Eukaryota</taxon>
        <taxon>Metazoa</taxon>
        <taxon>Chordata</taxon>
        <taxon>Craniata</taxon>
        <taxon>Vertebrata</taxon>
        <taxon>Euteleostomi</taxon>
        <taxon>Actinopterygii</taxon>
        <taxon>Neopterygii</taxon>
        <taxon>Teleostei</taxon>
        <taxon>Neoteleostei</taxon>
        <taxon>Acanthomorphata</taxon>
        <taxon>Ovalentaria</taxon>
        <taxon>Atherinomorphae</taxon>
        <taxon>Cyprinodontiformes</taxon>
        <taxon>Poeciliidae</taxon>
        <taxon>Poeciliinae</taxon>
        <taxon>Poecilia</taxon>
    </lineage>
</organism>
<dbReference type="SUPFAM" id="SSF53474">
    <property type="entry name" value="alpha/beta-Hydrolases"/>
    <property type="match status" value="1"/>
</dbReference>
<dbReference type="GO" id="GO:0006631">
    <property type="term" value="P:fatty acid metabolic process"/>
    <property type="evidence" value="ECO:0007669"/>
    <property type="project" value="TreeGrafter"/>
</dbReference>
<keyword evidence="5" id="KW-1185">Reference proteome</keyword>
<dbReference type="InterPro" id="IPR029058">
    <property type="entry name" value="AB_hydrolase_fold"/>
</dbReference>
<evidence type="ECO:0000313" key="5">
    <source>
        <dbReference type="Proteomes" id="UP000242638"/>
    </source>
</evidence>
<protein>
    <recommendedName>
        <fullName evidence="6">Acyl-CoA thioester hydrolase/bile acid-CoA amino acid N-acetyltransferase domain-containing protein</fullName>
    </recommendedName>
</protein>
<feature type="domain" description="BAAT/Acyl-CoA thioester hydrolase C-terminal" evidence="3">
    <location>
        <begin position="357"/>
        <end position="440"/>
    </location>
</feature>
<dbReference type="PANTHER" id="PTHR10824">
    <property type="entry name" value="ACYL-COENZYME A THIOESTERASE-RELATED"/>
    <property type="match status" value="1"/>
</dbReference>
<dbReference type="Pfam" id="PF04775">
    <property type="entry name" value="Bile_Hydr_Trans"/>
    <property type="match status" value="1"/>
</dbReference>
<dbReference type="Gene3D" id="2.60.40.2240">
    <property type="entry name" value="Acyl-CoA thioester hydrolase/BAAT N-terminal domain"/>
    <property type="match status" value="1"/>
</dbReference>
<evidence type="ECO:0000259" key="3">
    <source>
        <dbReference type="Pfam" id="PF08840"/>
    </source>
</evidence>
<dbReference type="PANTHER" id="PTHR10824:SF36">
    <property type="entry name" value="ACYL-COA THIOESTERASE 17-RELATED"/>
    <property type="match status" value="1"/>
</dbReference>
<dbReference type="PIRSF" id="PIRSF016521">
    <property type="entry name" value="Acyl-CoA_hydro"/>
    <property type="match status" value="1"/>
</dbReference>
<accession>A0A3P9PDA8</accession>
<name>A0A3P9PDA8_POERE</name>
<dbReference type="Ensembl" id="ENSPRET00000019869.1">
    <property type="protein sequence ID" value="ENSPREP00000019658.1"/>
    <property type="gene ID" value="ENSPREG00000013302.1"/>
</dbReference>
<dbReference type="GeneTree" id="ENSGT01010000222336"/>
<dbReference type="OMA" id="KYWTYDD"/>
<evidence type="ECO:0000256" key="1">
    <source>
        <dbReference type="ARBA" id="ARBA00006538"/>
    </source>
</evidence>
<dbReference type="InterPro" id="IPR016662">
    <property type="entry name" value="Acyl-CoA_thioEstase_long-chain"/>
</dbReference>
<dbReference type="STRING" id="8081.ENSPREP00000019658"/>
<feature type="domain" description="Acyl-CoA thioester hydrolase/bile acid-CoA amino acid N-acetyltransferase" evidence="2">
    <location>
        <begin position="89"/>
        <end position="222"/>
    </location>
</feature>
<dbReference type="GO" id="GO:0047617">
    <property type="term" value="F:fatty acyl-CoA hydrolase activity"/>
    <property type="evidence" value="ECO:0007669"/>
    <property type="project" value="TreeGrafter"/>
</dbReference>